<feature type="transmembrane region" description="Helical" evidence="2">
    <location>
        <begin position="83"/>
        <end position="100"/>
    </location>
</feature>
<dbReference type="PROSITE" id="PS50846">
    <property type="entry name" value="HMA_2"/>
    <property type="match status" value="1"/>
</dbReference>
<feature type="transmembrane region" description="Helical" evidence="2">
    <location>
        <begin position="190"/>
        <end position="213"/>
    </location>
</feature>
<evidence type="ECO:0000256" key="2">
    <source>
        <dbReference type="SAM" id="Phobius"/>
    </source>
</evidence>
<dbReference type="InterPro" id="IPR017969">
    <property type="entry name" value="Heavy-metal-associated_CS"/>
</dbReference>
<feature type="transmembrane region" description="Helical" evidence="2">
    <location>
        <begin position="120"/>
        <end position="143"/>
    </location>
</feature>
<dbReference type="PANTHER" id="PTHR42208:SF1">
    <property type="entry name" value="HEAVY METAL TRANSPORTER"/>
    <property type="match status" value="1"/>
</dbReference>
<keyword evidence="1" id="KW-0479">Metal-binding</keyword>
<dbReference type="Pfam" id="PF00403">
    <property type="entry name" value="HMA"/>
    <property type="match status" value="1"/>
</dbReference>
<comment type="caution">
    <text evidence="4">The sequence shown here is derived from an EMBL/GenBank/DDBJ whole genome shotgun (WGS) entry which is preliminary data.</text>
</comment>
<dbReference type="Pfam" id="PF13386">
    <property type="entry name" value="DsbD_2"/>
    <property type="match status" value="1"/>
</dbReference>
<sequence length="346" mass="36709">MSITSRHLSIGGMHCPGCEDILSQAVSALPGVRDVKVSYINAALDVEFDEAVVDEARIRACIESKGYAVSTVSTSTADKIKRTLLFLVLLILVGGVAFWGKGLMPGVMQQIKPHMSHAVLLGIGFLTGFHCIGMCGGFVVGYTDPTQTKARQLLAHLSYAFGKTLSYTLLGAGFGLLGAAIAITPQMRGGVALAASVFLLIYGLKMLNVFALLRRFTLRMPKTVDRVVADEFRRPRRSALRTGLLTGLLLGCGPLQAMYIMAAGSGDPFQGGMILLLFGLGTLLPLLGFGLFASLLSHGAMRQMVRVSGLLVIAMGLMMAQRGLMLLKGGHMPAMSGQTQTAPPAH</sequence>
<dbReference type="InterPro" id="IPR036163">
    <property type="entry name" value="HMA_dom_sf"/>
</dbReference>
<dbReference type="CDD" id="cd00371">
    <property type="entry name" value="HMA"/>
    <property type="match status" value="1"/>
</dbReference>
<proteinExistence type="predicted"/>
<dbReference type="PROSITE" id="PS01047">
    <property type="entry name" value="HMA_1"/>
    <property type="match status" value="1"/>
</dbReference>
<feature type="transmembrane region" description="Helical" evidence="2">
    <location>
        <begin position="307"/>
        <end position="327"/>
    </location>
</feature>
<dbReference type="Gene3D" id="3.30.70.100">
    <property type="match status" value="1"/>
</dbReference>
<evidence type="ECO:0000256" key="1">
    <source>
        <dbReference type="ARBA" id="ARBA00022723"/>
    </source>
</evidence>
<protein>
    <submittedName>
        <fullName evidence="4">Sulfite exporter TauE/SafE family protein</fullName>
    </submittedName>
</protein>
<accession>A0ABT1TD59</accession>
<evidence type="ECO:0000313" key="4">
    <source>
        <dbReference type="EMBL" id="MCQ8103365.1"/>
    </source>
</evidence>
<dbReference type="InterPro" id="IPR039447">
    <property type="entry name" value="UreH-like_TM_dom"/>
</dbReference>
<keyword evidence="2" id="KW-0472">Membrane</keyword>
<organism evidence="4 5">
    <name type="scientific">Methylomonas subterranea</name>
    <dbReference type="NCBI Taxonomy" id="2952225"/>
    <lineage>
        <taxon>Bacteria</taxon>
        <taxon>Pseudomonadati</taxon>
        <taxon>Pseudomonadota</taxon>
        <taxon>Gammaproteobacteria</taxon>
        <taxon>Methylococcales</taxon>
        <taxon>Methylococcaceae</taxon>
        <taxon>Methylomonas</taxon>
    </lineage>
</organism>
<reference evidence="4 5" key="1">
    <citation type="submission" date="2022-07" db="EMBL/GenBank/DDBJ databases">
        <title>Methylomonas rivi sp. nov., Methylomonas rosea sp. nov., Methylomonas aureus sp. nov. and Methylomonas subterranea sp. nov., four novel methanotrophs isolated from a freshwater creek and the deep terrestrial subsurface.</title>
        <authorList>
            <person name="Abin C."/>
            <person name="Sankaranarayanan K."/>
            <person name="Garner C."/>
            <person name="Sindelar R."/>
            <person name="Kotary K."/>
            <person name="Garner R."/>
            <person name="Barclay S."/>
            <person name="Lawson P."/>
            <person name="Krumholz L."/>
        </authorList>
    </citation>
    <scope>NUCLEOTIDE SEQUENCE [LARGE SCALE GENOMIC DNA]</scope>
    <source>
        <strain evidence="4 5">SURF-2</strain>
    </source>
</reference>
<feature type="transmembrane region" description="Helical" evidence="2">
    <location>
        <begin position="243"/>
        <end position="262"/>
    </location>
</feature>
<dbReference type="RefSeq" id="WP_256601058.1">
    <property type="nucleotide sequence ID" value="NZ_JANIBJ010000006.1"/>
</dbReference>
<feature type="transmembrane region" description="Helical" evidence="2">
    <location>
        <begin position="164"/>
        <end position="184"/>
    </location>
</feature>
<keyword evidence="5" id="KW-1185">Reference proteome</keyword>
<evidence type="ECO:0000313" key="5">
    <source>
        <dbReference type="Proteomes" id="UP001524499"/>
    </source>
</evidence>
<name>A0ABT1TD59_9GAMM</name>
<dbReference type="EMBL" id="JANIBJ010000006">
    <property type="protein sequence ID" value="MCQ8103365.1"/>
    <property type="molecule type" value="Genomic_DNA"/>
</dbReference>
<dbReference type="SUPFAM" id="SSF55008">
    <property type="entry name" value="HMA, heavy metal-associated domain"/>
    <property type="match status" value="1"/>
</dbReference>
<dbReference type="InterPro" id="IPR006121">
    <property type="entry name" value="HMA_dom"/>
</dbReference>
<evidence type="ECO:0000259" key="3">
    <source>
        <dbReference type="PROSITE" id="PS50846"/>
    </source>
</evidence>
<dbReference type="Proteomes" id="UP001524499">
    <property type="component" value="Unassembled WGS sequence"/>
</dbReference>
<keyword evidence="2" id="KW-0812">Transmembrane</keyword>
<dbReference type="PANTHER" id="PTHR42208">
    <property type="entry name" value="HEAVY METAL TRANSPORTER-RELATED"/>
    <property type="match status" value="1"/>
</dbReference>
<gene>
    <name evidence="4" type="ORF">NP590_04535</name>
</gene>
<feature type="transmembrane region" description="Helical" evidence="2">
    <location>
        <begin position="274"/>
        <end position="295"/>
    </location>
</feature>
<feature type="domain" description="HMA" evidence="3">
    <location>
        <begin position="4"/>
        <end position="70"/>
    </location>
</feature>
<keyword evidence="2" id="KW-1133">Transmembrane helix</keyword>